<name>A0A1G4VY65_9FLAO</name>
<dbReference type="GO" id="GO:0003677">
    <property type="term" value="F:DNA binding"/>
    <property type="evidence" value="ECO:0007669"/>
    <property type="project" value="InterPro"/>
</dbReference>
<gene>
    <name evidence="1" type="ORF">SAMN02927925_01996</name>
</gene>
<dbReference type="EMBL" id="FMTY01000004">
    <property type="protein sequence ID" value="SCX13673.1"/>
    <property type="molecule type" value="Genomic_DNA"/>
</dbReference>
<dbReference type="Proteomes" id="UP000182124">
    <property type="component" value="Unassembled WGS sequence"/>
</dbReference>
<dbReference type="AlphaFoldDB" id="A0A1G4VY65"/>
<dbReference type="SUPFAM" id="SSF47413">
    <property type="entry name" value="lambda repressor-like DNA-binding domains"/>
    <property type="match status" value="1"/>
</dbReference>
<dbReference type="InterPro" id="IPR010982">
    <property type="entry name" value="Lambda_DNA-bd_dom_sf"/>
</dbReference>
<organism evidence="1 2">
    <name type="scientific">Flavobacterium saliperosum</name>
    <dbReference type="NCBI Taxonomy" id="329186"/>
    <lineage>
        <taxon>Bacteria</taxon>
        <taxon>Pseudomonadati</taxon>
        <taxon>Bacteroidota</taxon>
        <taxon>Flavobacteriia</taxon>
        <taxon>Flavobacteriales</taxon>
        <taxon>Flavobacteriaceae</taxon>
        <taxon>Flavobacterium</taxon>
    </lineage>
</organism>
<dbReference type="Gene3D" id="1.10.260.40">
    <property type="entry name" value="lambda repressor-like DNA-binding domains"/>
    <property type="match status" value="1"/>
</dbReference>
<reference evidence="1 2" key="1">
    <citation type="submission" date="2016-10" db="EMBL/GenBank/DDBJ databases">
        <authorList>
            <person name="de Groot N.N."/>
        </authorList>
    </citation>
    <scope>NUCLEOTIDE SEQUENCE [LARGE SCALE GENOMIC DNA]</scope>
    <source>
        <strain evidence="1 2">CGMCC 1.3801</strain>
    </source>
</reference>
<protein>
    <submittedName>
        <fullName evidence="1">Uncharacterized protein</fullName>
    </submittedName>
</protein>
<accession>A0A1G4VY65</accession>
<proteinExistence type="predicted"/>
<evidence type="ECO:0000313" key="2">
    <source>
        <dbReference type="Proteomes" id="UP000182124"/>
    </source>
</evidence>
<dbReference type="RefSeq" id="WP_023576107.1">
    <property type="nucleotide sequence ID" value="NZ_CBCSBQ010000001.1"/>
</dbReference>
<dbReference type="eggNOG" id="ENOG5030RZS">
    <property type="taxonomic scope" value="Bacteria"/>
</dbReference>
<sequence>MKKNATLKTLLGLSQEETAHMLGIERGQWSMFVSGKRDLPLAATQQLAVVLKHLQETKTFSKESELLTKTEQQQAQEKLQQDYRKVQIKQYKMTKQISTMENIRTECFAALEVAAFLEQQKESQTKSALIRSIRVRATNTLKKHNRYALTALQLKKETLESLQIRLEQKMKQNPSS</sequence>
<evidence type="ECO:0000313" key="1">
    <source>
        <dbReference type="EMBL" id="SCX13673.1"/>
    </source>
</evidence>